<dbReference type="Proteomes" id="UP000027602">
    <property type="component" value="Chromosome"/>
</dbReference>
<feature type="compositionally biased region" description="Polar residues" evidence="1">
    <location>
        <begin position="79"/>
        <end position="96"/>
    </location>
</feature>
<evidence type="ECO:0000313" key="2">
    <source>
        <dbReference type="EMBL" id="AIE59897.1"/>
    </source>
</evidence>
<protein>
    <submittedName>
        <fullName evidence="2">Uncharacterized protein</fullName>
    </submittedName>
</protein>
<reference evidence="2 3" key="1">
    <citation type="journal article" date="2015" name="BMC Genomics">
        <title>Transcriptome analysis of thermophilic methylotrophic Bacillus methanolicus MGA3 using RNA-sequencing provides detailed insights into its previously uncharted transcriptional landscape.</title>
        <authorList>
            <person name="Irla M."/>
            <person name="Neshat A."/>
            <person name="Brautaset T."/>
            <person name="Ruckert C."/>
            <person name="Kalinowski J."/>
            <person name="Wendisch V.F."/>
        </authorList>
    </citation>
    <scope>NUCLEOTIDE SEQUENCE [LARGE SCALE GENOMIC DNA]</scope>
    <source>
        <strain evidence="3">MGA3 / ATCC 53907</strain>
    </source>
</reference>
<dbReference type="EMBL" id="CP007739">
    <property type="protein sequence ID" value="AIE59897.1"/>
    <property type="molecule type" value="Genomic_DNA"/>
</dbReference>
<dbReference type="OrthoDB" id="2972745at2"/>
<dbReference type="RefSeq" id="WP_003349760.1">
    <property type="nucleotide sequence ID" value="NZ_ADWW01000008.1"/>
</dbReference>
<proteinExistence type="predicted"/>
<name>I3DTW6_BACMM</name>
<keyword evidence="3" id="KW-1185">Reference proteome</keyword>
<evidence type="ECO:0000256" key="1">
    <source>
        <dbReference type="SAM" id="MobiDB-lite"/>
    </source>
</evidence>
<gene>
    <name evidence="2" type="ORF">BMMGA3_07435</name>
</gene>
<accession>I3DTW6</accession>
<sequence length="102" mass="11134">MSELMKGVFRGVRKEIANFANAALKSGATHVGKELANMKRDENQPLDFTFGTITNSLKTGVIATGKDLMNKGLERIKASSPQEQNSEMSEESTLTKLSAEEK</sequence>
<dbReference type="HOGENOM" id="CLU_2271775_0_0_9"/>
<feature type="region of interest" description="Disordered" evidence="1">
    <location>
        <begin position="77"/>
        <end position="102"/>
    </location>
</feature>
<dbReference type="STRING" id="796606.BMMGA3_07435"/>
<dbReference type="KEGG" id="bmet:BMMGA3_07435"/>
<organism evidence="2 3">
    <name type="scientific">Bacillus methanolicus (strain MGA3 / ATCC 53907)</name>
    <dbReference type="NCBI Taxonomy" id="796606"/>
    <lineage>
        <taxon>Bacteria</taxon>
        <taxon>Bacillati</taxon>
        <taxon>Bacillota</taxon>
        <taxon>Bacilli</taxon>
        <taxon>Bacillales</taxon>
        <taxon>Bacillaceae</taxon>
        <taxon>Bacillus</taxon>
    </lineage>
</organism>
<dbReference type="AlphaFoldDB" id="I3DTW6"/>
<evidence type="ECO:0000313" key="3">
    <source>
        <dbReference type="Proteomes" id="UP000027602"/>
    </source>
</evidence>